<evidence type="ECO:0000313" key="3">
    <source>
        <dbReference type="Proteomes" id="UP000666915"/>
    </source>
</evidence>
<dbReference type="InterPro" id="IPR029063">
    <property type="entry name" value="SAM-dependent_MTases_sf"/>
</dbReference>
<protein>
    <submittedName>
        <fullName evidence="2">Methyltransferase domain-containing protein</fullName>
    </submittedName>
</protein>
<dbReference type="CDD" id="cd02440">
    <property type="entry name" value="AdoMet_MTases"/>
    <property type="match status" value="1"/>
</dbReference>
<dbReference type="SUPFAM" id="SSF53335">
    <property type="entry name" value="S-adenosyl-L-methionine-dependent methyltransferases"/>
    <property type="match status" value="1"/>
</dbReference>
<dbReference type="EMBL" id="JAGEOK010000010">
    <property type="protein sequence ID" value="MBO2439186.1"/>
    <property type="molecule type" value="Genomic_DNA"/>
</dbReference>
<dbReference type="InterPro" id="IPR050508">
    <property type="entry name" value="Methyltransf_Superfamily"/>
</dbReference>
<organism evidence="2 3">
    <name type="scientific">Actinomadura nitritigenes</name>
    <dbReference type="NCBI Taxonomy" id="134602"/>
    <lineage>
        <taxon>Bacteria</taxon>
        <taxon>Bacillati</taxon>
        <taxon>Actinomycetota</taxon>
        <taxon>Actinomycetes</taxon>
        <taxon>Streptosporangiales</taxon>
        <taxon>Thermomonosporaceae</taxon>
        <taxon>Actinomadura</taxon>
    </lineage>
</organism>
<dbReference type="GO" id="GO:0032259">
    <property type="term" value="P:methylation"/>
    <property type="evidence" value="ECO:0007669"/>
    <property type="project" value="UniProtKB-KW"/>
</dbReference>
<dbReference type="RefSeq" id="WP_208267487.1">
    <property type="nucleotide sequence ID" value="NZ_BAAAGM010000011.1"/>
</dbReference>
<dbReference type="Proteomes" id="UP000666915">
    <property type="component" value="Unassembled WGS sequence"/>
</dbReference>
<feature type="domain" description="Methyltransferase" evidence="1">
    <location>
        <begin position="47"/>
        <end position="143"/>
    </location>
</feature>
<keyword evidence="2" id="KW-0489">Methyltransferase</keyword>
<dbReference type="InterPro" id="IPR041698">
    <property type="entry name" value="Methyltransf_25"/>
</dbReference>
<proteinExistence type="predicted"/>
<reference evidence="2 3" key="1">
    <citation type="submission" date="2021-03" db="EMBL/GenBank/DDBJ databases">
        <authorList>
            <person name="Kanchanasin P."/>
            <person name="Saeng-In P."/>
            <person name="Phongsopitanun W."/>
            <person name="Yuki M."/>
            <person name="Kudo T."/>
            <person name="Ohkuma M."/>
            <person name="Tanasupawat S."/>
        </authorList>
    </citation>
    <scope>NUCLEOTIDE SEQUENCE [LARGE SCALE GENOMIC DNA]</scope>
    <source>
        <strain evidence="2 3">L46</strain>
    </source>
</reference>
<dbReference type="PANTHER" id="PTHR42912:SF80">
    <property type="entry name" value="METHYLTRANSFERASE DOMAIN-CONTAINING PROTEIN"/>
    <property type="match status" value="1"/>
</dbReference>
<comment type="caution">
    <text evidence="2">The sequence shown here is derived from an EMBL/GenBank/DDBJ whole genome shotgun (WGS) entry which is preliminary data.</text>
</comment>
<evidence type="ECO:0000313" key="2">
    <source>
        <dbReference type="EMBL" id="MBO2439186.1"/>
    </source>
</evidence>
<dbReference type="Pfam" id="PF13649">
    <property type="entry name" value="Methyltransf_25"/>
    <property type="match status" value="1"/>
</dbReference>
<sequence length="215" mass="22952">MTEQTFTPALGRVALPRLYDAVIALTRERLWRSMVAMHAAVRAGDLVVDVGCGTGSLALLLHGVEPSARIIGVDPDPKVLAAAERKAEAAGVEWRTGMGDALTDIVDAGTADTVVSSLVLHQCPVPMKRAILASMLETLRPGGRLVIADFGLQRTRPMRLAFRLVQLADGREDTQFNADGRLPGLISEVGFVQVRETAAVPTVNGSISIYTARRG</sequence>
<name>A0ABS3QZ17_9ACTN</name>
<keyword evidence="3" id="KW-1185">Reference proteome</keyword>
<dbReference type="PANTHER" id="PTHR42912">
    <property type="entry name" value="METHYLTRANSFERASE"/>
    <property type="match status" value="1"/>
</dbReference>
<dbReference type="Gene3D" id="3.40.50.150">
    <property type="entry name" value="Vaccinia Virus protein VP39"/>
    <property type="match status" value="1"/>
</dbReference>
<keyword evidence="2" id="KW-0808">Transferase</keyword>
<dbReference type="GO" id="GO:0008168">
    <property type="term" value="F:methyltransferase activity"/>
    <property type="evidence" value="ECO:0007669"/>
    <property type="project" value="UniProtKB-KW"/>
</dbReference>
<gene>
    <name evidence="2" type="ORF">J4557_16820</name>
</gene>
<accession>A0ABS3QZ17</accession>
<evidence type="ECO:0000259" key="1">
    <source>
        <dbReference type="Pfam" id="PF13649"/>
    </source>
</evidence>